<comment type="caution">
    <text evidence="4">The sequence shown here is derived from an EMBL/GenBank/DDBJ whole genome shotgun (WGS) entry which is preliminary data.</text>
</comment>
<feature type="domain" description="FecR protein" evidence="2">
    <location>
        <begin position="185"/>
        <end position="284"/>
    </location>
</feature>
<evidence type="ECO:0000313" key="5">
    <source>
        <dbReference type="Proteomes" id="UP000435036"/>
    </source>
</evidence>
<feature type="transmembrane region" description="Helical" evidence="1">
    <location>
        <begin position="99"/>
        <end position="117"/>
    </location>
</feature>
<dbReference type="Gene3D" id="3.55.50.30">
    <property type="match status" value="1"/>
</dbReference>
<keyword evidence="1" id="KW-1133">Transmembrane helix</keyword>
<dbReference type="InterPro" id="IPR032508">
    <property type="entry name" value="FecR_C"/>
</dbReference>
<accession>A0A6N8L1T9</accession>
<dbReference type="OrthoDB" id="1099963at2"/>
<sequence length="397" mass="45160">MDRSAEIATLIRKKIEGTLTAQEAILLQDWLSESQQHADFLKQASHEDLVWEDVNAWLVLREGEAQDAWTQRLEQITMQKIQEGRQQHGHSKWPFYRRLLSYAAVLLLVASVSLLIYKNQHTDKQYTEIENLEPGSNRAQITLSDGRVIELREDQDGVVLGEDLVYEDGTMITSLDNEEPVFASIVTPRGGQYQITLMDGTKVWLNAASKLTYPSRFDQGERRVELEGEGYFEVAKQMKQGKKVPFIIKTPTQEVEVLGTEFNISAYKDNGESAKTTLVEGSVQVHAQGETMLLKPGEQSVQSAKGLNKKKVDVSPFVAWKNNEFVFFETELKDALLVLSRWYDFDVDLKQPIPSTHLYGSISRKESLSEVLEILKSSGLKFRIENLKNKNRLIILP</sequence>
<dbReference type="InterPro" id="IPR006860">
    <property type="entry name" value="FecR"/>
</dbReference>
<organism evidence="4 5">
    <name type="scientific">Sphingobacterium humi</name>
    <dbReference type="NCBI Taxonomy" id="1796905"/>
    <lineage>
        <taxon>Bacteria</taxon>
        <taxon>Pseudomonadati</taxon>
        <taxon>Bacteroidota</taxon>
        <taxon>Sphingobacteriia</taxon>
        <taxon>Sphingobacteriales</taxon>
        <taxon>Sphingobacteriaceae</taxon>
        <taxon>Sphingobacterium</taxon>
    </lineage>
</organism>
<dbReference type="InterPro" id="IPR012373">
    <property type="entry name" value="Ferrdict_sens_TM"/>
</dbReference>
<dbReference type="AlphaFoldDB" id="A0A6N8L1T9"/>
<keyword evidence="1" id="KW-0812">Transmembrane</keyword>
<protein>
    <submittedName>
        <fullName evidence="4">DUF4974 domain-containing protein</fullName>
    </submittedName>
</protein>
<gene>
    <name evidence="4" type="ORF">GQF63_13165</name>
</gene>
<keyword evidence="5" id="KW-1185">Reference proteome</keyword>
<dbReference type="Pfam" id="PF04773">
    <property type="entry name" value="FecR"/>
    <property type="match status" value="1"/>
</dbReference>
<dbReference type="Proteomes" id="UP000435036">
    <property type="component" value="Unassembled WGS sequence"/>
</dbReference>
<reference evidence="4 5" key="1">
    <citation type="submission" date="2019-12" db="EMBL/GenBank/DDBJ databases">
        <authorList>
            <person name="Dong K."/>
        </authorList>
    </citation>
    <scope>NUCLEOTIDE SEQUENCE [LARGE SCALE GENOMIC DNA]</scope>
    <source>
        <strain evidence="4 5">JCM 31225</strain>
    </source>
</reference>
<evidence type="ECO:0000259" key="3">
    <source>
        <dbReference type="Pfam" id="PF16344"/>
    </source>
</evidence>
<dbReference type="PANTHER" id="PTHR30273">
    <property type="entry name" value="PERIPLASMIC SIGNAL SENSOR AND SIGMA FACTOR ACTIVATOR FECR-RELATED"/>
    <property type="match status" value="1"/>
</dbReference>
<dbReference type="EMBL" id="WSQA01000010">
    <property type="protein sequence ID" value="MVZ62979.1"/>
    <property type="molecule type" value="Genomic_DNA"/>
</dbReference>
<evidence type="ECO:0000259" key="2">
    <source>
        <dbReference type="Pfam" id="PF04773"/>
    </source>
</evidence>
<keyword evidence="1" id="KW-0472">Membrane</keyword>
<dbReference type="PANTHER" id="PTHR30273:SF2">
    <property type="entry name" value="PROTEIN FECR"/>
    <property type="match status" value="1"/>
</dbReference>
<dbReference type="Gene3D" id="2.60.120.1440">
    <property type="match status" value="1"/>
</dbReference>
<feature type="domain" description="Protein FecR C-terminal" evidence="3">
    <location>
        <begin position="324"/>
        <end position="386"/>
    </location>
</feature>
<dbReference type="RefSeq" id="WP_160369706.1">
    <property type="nucleotide sequence ID" value="NZ_WSQA01000010.1"/>
</dbReference>
<name>A0A6N8L1T9_9SPHI</name>
<dbReference type="GO" id="GO:0016989">
    <property type="term" value="F:sigma factor antagonist activity"/>
    <property type="evidence" value="ECO:0007669"/>
    <property type="project" value="TreeGrafter"/>
</dbReference>
<evidence type="ECO:0000256" key="1">
    <source>
        <dbReference type="SAM" id="Phobius"/>
    </source>
</evidence>
<proteinExistence type="predicted"/>
<evidence type="ECO:0000313" key="4">
    <source>
        <dbReference type="EMBL" id="MVZ62979.1"/>
    </source>
</evidence>
<dbReference type="Pfam" id="PF16344">
    <property type="entry name" value="FecR_C"/>
    <property type="match status" value="1"/>
</dbReference>